<sequence length="110" mass="12732">LLVSRQQNGHLTQVKVDEMLSFVRHITAKVPSHNTMPCRIILLIELLNVLLNVVLLHGLCGTIHSILLHVLRHISVLYYCLPVSHDGCEYRENHIEYDHLVYSHKNHEEP</sequence>
<reference evidence="2" key="2">
    <citation type="submission" date="2025-09" db="UniProtKB">
        <authorList>
            <consortium name="Ensembl"/>
        </authorList>
    </citation>
    <scope>IDENTIFICATION</scope>
</reference>
<organism evidence="2 3">
    <name type="scientific">Cyprinus carpio</name>
    <name type="common">Common carp</name>
    <dbReference type="NCBI Taxonomy" id="7962"/>
    <lineage>
        <taxon>Eukaryota</taxon>
        <taxon>Metazoa</taxon>
        <taxon>Chordata</taxon>
        <taxon>Craniata</taxon>
        <taxon>Vertebrata</taxon>
        <taxon>Euteleostomi</taxon>
        <taxon>Actinopterygii</taxon>
        <taxon>Neopterygii</taxon>
        <taxon>Teleostei</taxon>
        <taxon>Ostariophysi</taxon>
        <taxon>Cypriniformes</taxon>
        <taxon>Cyprinidae</taxon>
        <taxon>Cyprininae</taxon>
        <taxon>Cyprinus</taxon>
    </lineage>
</organism>
<keyword evidence="1" id="KW-1133">Transmembrane helix</keyword>
<keyword evidence="1" id="KW-0812">Transmembrane</keyword>
<evidence type="ECO:0000256" key="1">
    <source>
        <dbReference type="SAM" id="Phobius"/>
    </source>
</evidence>
<keyword evidence="1" id="KW-0472">Membrane</keyword>
<evidence type="ECO:0008006" key="4">
    <source>
        <dbReference type="Google" id="ProtNLM"/>
    </source>
</evidence>
<protein>
    <recommendedName>
        <fullName evidence="4">Dynein light chain</fullName>
    </recommendedName>
</protein>
<evidence type="ECO:0000313" key="3">
    <source>
        <dbReference type="Proteomes" id="UP000694427"/>
    </source>
</evidence>
<feature type="transmembrane region" description="Helical" evidence="1">
    <location>
        <begin position="40"/>
        <end position="68"/>
    </location>
</feature>
<reference evidence="2" key="1">
    <citation type="submission" date="2025-08" db="UniProtKB">
        <authorList>
            <consortium name="Ensembl"/>
        </authorList>
    </citation>
    <scope>IDENTIFICATION</scope>
</reference>
<accession>A0A8C1Q4C3</accession>
<keyword evidence="3" id="KW-1185">Reference proteome</keyword>
<dbReference type="PANTHER" id="PTHR48424:SF3">
    <property type="entry name" value="DYNEIN LIGHT CHAIN-RELATED"/>
    <property type="match status" value="1"/>
</dbReference>
<dbReference type="Ensembl" id="ENSCCRT00010127943.1">
    <property type="protein sequence ID" value="ENSCCRP00010115067.1"/>
    <property type="gene ID" value="ENSCCRG00010050553.1"/>
</dbReference>
<name>A0A8C1Q4C3_CYPCA</name>
<evidence type="ECO:0000313" key="2">
    <source>
        <dbReference type="Ensembl" id="ENSCCRP00010115067.1"/>
    </source>
</evidence>
<dbReference type="Proteomes" id="UP000694427">
    <property type="component" value="Unplaced"/>
</dbReference>
<dbReference type="AlphaFoldDB" id="A0A8C1Q4C3"/>
<proteinExistence type="predicted"/>
<dbReference type="PANTHER" id="PTHR48424">
    <property type="entry name" value="DYNEIN LIGHT CHAIN-RELATED"/>
    <property type="match status" value="1"/>
</dbReference>